<evidence type="ECO:0000259" key="1">
    <source>
        <dbReference type="Pfam" id="PF20335"/>
    </source>
</evidence>
<gene>
    <name evidence="2" type="ORF">ABID50_001153</name>
</gene>
<evidence type="ECO:0000313" key="3">
    <source>
        <dbReference type="Proteomes" id="UP001549134"/>
    </source>
</evidence>
<dbReference type="Pfam" id="PF20335">
    <property type="entry name" value="DUF6630"/>
    <property type="match status" value="1"/>
</dbReference>
<dbReference type="InterPro" id="IPR046582">
    <property type="entry name" value="DUF6630"/>
</dbReference>
<protein>
    <recommendedName>
        <fullName evidence="1">DUF6630 domain-containing protein</fullName>
    </recommendedName>
</protein>
<accession>A0ABV2ES50</accession>
<evidence type="ECO:0000313" key="2">
    <source>
        <dbReference type="EMBL" id="MET3533996.1"/>
    </source>
</evidence>
<organism evidence="2 3">
    <name type="scientific">Streptococcus parasuis</name>
    <dbReference type="NCBI Taxonomy" id="1501662"/>
    <lineage>
        <taxon>Bacteria</taxon>
        <taxon>Bacillati</taxon>
        <taxon>Bacillota</taxon>
        <taxon>Bacilli</taxon>
        <taxon>Lactobacillales</taxon>
        <taxon>Streptococcaceae</taxon>
        <taxon>Streptococcus</taxon>
    </lineage>
</organism>
<sequence length="183" mass="21016">MLTEELLQDIFELADLMSNGDRELFITLREVVFATDPNKILDDMERILDPITFDQFIAKVGESEKENLWLILMTLLENGEYICVRNHNEQLTDFIHHFDRLQHVRSAGISLALDSDGLVPTATIPEWAAVIDRKYGNEGYCLGAVDINSDSYVLFFNQRTQFERIQELAQNVGYTIKLAEQLS</sequence>
<proteinExistence type="predicted"/>
<dbReference type="GeneID" id="78827365"/>
<keyword evidence="3" id="KW-1185">Reference proteome</keyword>
<feature type="domain" description="DUF6630" evidence="1">
    <location>
        <begin position="10"/>
        <end position="178"/>
    </location>
</feature>
<name>A0ABV2ES50_9STRE</name>
<dbReference type="EMBL" id="JBEPLX010000010">
    <property type="protein sequence ID" value="MET3533996.1"/>
    <property type="molecule type" value="Genomic_DNA"/>
</dbReference>
<dbReference type="RefSeq" id="WP_237395147.1">
    <property type="nucleotide sequence ID" value="NZ_AP024276.1"/>
</dbReference>
<dbReference type="Proteomes" id="UP001549134">
    <property type="component" value="Unassembled WGS sequence"/>
</dbReference>
<comment type="caution">
    <text evidence="2">The sequence shown here is derived from an EMBL/GenBank/DDBJ whole genome shotgun (WGS) entry which is preliminary data.</text>
</comment>
<reference evidence="2 3" key="1">
    <citation type="submission" date="2024-06" db="EMBL/GenBank/DDBJ databases">
        <title>Genomic Encyclopedia of Type Strains, Phase IV (KMG-IV): sequencing the most valuable type-strain genomes for metagenomic binning, comparative biology and taxonomic classification.</title>
        <authorList>
            <person name="Goeker M."/>
        </authorList>
    </citation>
    <scope>NUCLEOTIDE SEQUENCE [LARGE SCALE GENOMIC DNA]</scope>
    <source>
        <strain evidence="2 3">DSM 29126</strain>
    </source>
</reference>